<accession>A0AAV4RN08</accession>
<reference evidence="1 2" key="1">
    <citation type="submission" date="2021-06" db="EMBL/GenBank/DDBJ databases">
        <title>Caerostris extrusa draft genome.</title>
        <authorList>
            <person name="Kono N."/>
            <person name="Arakawa K."/>
        </authorList>
    </citation>
    <scope>NUCLEOTIDE SEQUENCE [LARGE SCALE GENOMIC DNA]</scope>
</reference>
<dbReference type="AlphaFoldDB" id="A0AAV4RN08"/>
<protein>
    <submittedName>
        <fullName evidence="1">Uncharacterized protein</fullName>
    </submittedName>
</protein>
<dbReference type="Proteomes" id="UP001054945">
    <property type="component" value="Unassembled WGS sequence"/>
</dbReference>
<evidence type="ECO:0000313" key="1">
    <source>
        <dbReference type="EMBL" id="GIY21686.1"/>
    </source>
</evidence>
<evidence type="ECO:0000313" key="2">
    <source>
        <dbReference type="Proteomes" id="UP001054945"/>
    </source>
</evidence>
<organism evidence="1 2">
    <name type="scientific">Caerostris extrusa</name>
    <name type="common">Bark spider</name>
    <name type="synonym">Caerostris bankana</name>
    <dbReference type="NCBI Taxonomy" id="172846"/>
    <lineage>
        <taxon>Eukaryota</taxon>
        <taxon>Metazoa</taxon>
        <taxon>Ecdysozoa</taxon>
        <taxon>Arthropoda</taxon>
        <taxon>Chelicerata</taxon>
        <taxon>Arachnida</taxon>
        <taxon>Araneae</taxon>
        <taxon>Araneomorphae</taxon>
        <taxon>Entelegynae</taxon>
        <taxon>Araneoidea</taxon>
        <taxon>Araneidae</taxon>
        <taxon>Caerostris</taxon>
    </lineage>
</organism>
<keyword evidence="2" id="KW-1185">Reference proteome</keyword>
<sequence length="133" mass="15153">MDELRAIIAADTLTLSTHIQLETLFILGYKRCNIGTVRELSLNNFGHIFTLIEEENLKIMITVSRTKILEHITDIEKNMSTDWPNIFEVVSKILQRNANMTSSLSFQLLKVSSLPPNPMSNSNIRYSPERLCG</sequence>
<dbReference type="EMBL" id="BPLR01008049">
    <property type="protein sequence ID" value="GIY21686.1"/>
    <property type="molecule type" value="Genomic_DNA"/>
</dbReference>
<name>A0AAV4RN08_CAEEX</name>
<comment type="caution">
    <text evidence="1">The sequence shown here is derived from an EMBL/GenBank/DDBJ whole genome shotgun (WGS) entry which is preliminary data.</text>
</comment>
<gene>
    <name evidence="1" type="ORF">CEXT_121421</name>
</gene>
<proteinExistence type="predicted"/>